<dbReference type="GO" id="GO:0005634">
    <property type="term" value="C:nucleus"/>
    <property type="evidence" value="ECO:0007669"/>
    <property type="project" value="TreeGrafter"/>
</dbReference>
<dbReference type="PANTHER" id="PTHR12197">
    <property type="entry name" value="HISTONE-LYSINE N-METHYLTRANSFERASE SMYD"/>
    <property type="match status" value="1"/>
</dbReference>
<evidence type="ECO:0000256" key="4">
    <source>
        <dbReference type="PROSITE-ProRule" id="PRU00134"/>
    </source>
</evidence>
<dbReference type="PROSITE" id="PS50865">
    <property type="entry name" value="ZF_MYND_2"/>
    <property type="match status" value="1"/>
</dbReference>
<gene>
    <name evidence="6" type="ORF">BB561_000206</name>
</gene>
<feature type="domain" description="MYND-type" evidence="5">
    <location>
        <begin position="139"/>
        <end position="183"/>
    </location>
</feature>
<protein>
    <recommendedName>
        <fullName evidence="5">MYND-type domain-containing protein</fullName>
    </recommendedName>
</protein>
<organism evidence="6 7">
    <name type="scientific">Smittium simulii</name>
    <dbReference type="NCBI Taxonomy" id="133385"/>
    <lineage>
        <taxon>Eukaryota</taxon>
        <taxon>Fungi</taxon>
        <taxon>Fungi incertae sedis</taxon>
        <taxon>Zoopagomycota</taxon>
        <taxon>Kickxellomycotina</taxon>
        <taxon>Harpellomycetes</taxon>
        <taxon>Harpellales</taxon>
        <taxon>Legeriomycetaceae</taxon>
        <taxon>Smittium</taxon>
    </lineage>
</organism>
<dbReference type="InterPro" id="IPR050869">
    <property type="entry name" value="H3K4_H4K5_MeTrfase"/>
</dbReference>
<dbReference type="InterPro" id="IPR002893">
    <property type="entry name" value="Znf_MYND"/>
</dbReference>
<evidence type="ECO:0000256" key="2">
    <source>
        <dbReference type="ARBA" id="ARBA00022771"/>
    </source>
</evidence>
<evidence type="ECO:0000256" key="3">
    <source>
        <dbReference type="ARBA" id="ARBA00022833"/>
    </source>
</evidence>
<reference evidence="6 7" key="1">
    <citation type="journal article" date="2018" name="MBio">
        <title>Comparative Genomics Reveals the Core Gene Toolbox for the Fungus-Insect Symbiosis.</title>
        <authorList>
            <person name="Wang Y."/>
            <person name="Stata M."/>
            <person name="Wang W."/>
            <person name="Stajich J.E."/>
            <person name="White M.M."/>
            <person name="Moncalvo J.M."/>
        </authorList>
    </citation>
    <scope>NUCLEOTIDE SEQUENCE [LARGE SCALE GENOMIC DNA]</scope>
    <source>
        <strain evidence="6 7">SWE-8-4</strain>
    </source>
</reference>
<evidence type="ECO:0000256" key="1">
    <source>
        <dbReference type="ARBA" id="ARBA00022723"/>
    </source>
</evidence>
<proteinExistence type="predicted"/>
<dbReference type="PROSITE" id="PS01360">
    <property type="entry name" value="ZF_MYND_1"/>
    <property type="match status" value="1"/>
</dbReference>
<sequence length="294" mass="33388">MPHEITEPIIRKKNPNFKLKSRAAPVDPTTEHIVSEEKKSYQSRVNNTKSALSFSDELEPNESQFSLGAFKKLSISENPSKVQTKLEDILSAKSEISLQQFQDKGNGCVAARAFQIGETILEDRCDLFVVNDSDIKSYCSNCLSRLVEASTSVKLKRCSACKFVYYCSRKCQELDWALHKAECVALQKNDQIRSQQTIRKFFRALIILSLQKEKADLYGKSTEDQIDYNFIFDSMKSHISNVSEEKKYMLAQAAIMFTKNFKSHIGASEMLEIFCKIMVNGFSILGECFSQTLS</sequence>
<name>A0A2T9Z018_9FUNG</name>
<evidence type="ECO:0000313" key="6">
    <source>
        <dbReference type="EMBL" id="PVU97945.1"/>
    </source>
</evidence>
<dbReference type="Proteomes" id="UP000245383">
    <property type="component" value="Unassembled WGS sequence"/>
</dbReference>
<dbReference type="PANTHER" id="PTHR12197:SF251">
    <property type="entry name" value="EG:BACR7C10.4 PROTEIN"/>
    <property type="match status" value="1"/>
</dbReference>
<dbReference type="AlphaFoldDB" id="A0A2T9Z018"/>
<dbReference type="SUPFAM" id="SSF144232">
    <property type="entry name" value="HIT/MYND zinc finger-like"/>
    <property type="match status" value="1"/>
</dbReference>
<dbReference type="SUPFAM" id="SSF82199">
    <property type="entry name" value="SET domain"/>
    <property type="match status" value="1"/>
</dbReference>
<evidence type="ECO:0000259" key="5">
    <source>
        <dbReference type="PROSITE" id="PS50865"/>
    </source>
</evidence>
<keyword evidence="2 4" id="KW-0863">Zinc-finger</keyword>
<evidence type="ECO:0000313" key="7">
    <source>
        <dbReference type="Proteomes" id="UP000245383"/>
    </source>
</evidence>
<dbReference type="EMBL" id="MBFR01000005">
    <property type="protein sequence ID" value="PVU97945.1"/>
    <property type="molecule type" value="Genomic_DNA"/>
</dbReference>
<keyword evidence="7" id="KW-1185">Reference proteome</keyword>
<comment type="caution">
    <text evidence="6">The sequence shown here is derived from an EMBL/GenBank/DDBJ whole genome shotgun (WGS) entry which is preliminary data.</text>
</comment>
<keyword evidence="3" id="KW-0862">Zinc</keyword>
<keyword evidence="1" id="KW-0479">Metal-binding</keyword>
<dbReference type="GO" id="GO:0008270">
    <property type="term" value="F:zinc ion binding"/>
    <property type="evidence" value="ECO:0007669"/>
    <property type="project" value="UniProtKB-KW"/>
</dbReference>
<dbReference type="Pfam" id="PF01753">
    <property type="entry name" value="zf-MYND"/>
    <property type="match status" value="1"/>
</dbReference>
<dbReference type="InterPro" id="IPR046341">
    <property type="entry name" value="SET_dom_sf"/>
</dbReference>
<accession>A0A2T9Z018</accession>
<dbReference type="OrthoDB" id="265717at2759"/>
<dbReference type="Gene3D" id="6.10.140.2220">
    <property type="match status" value="1"/>
</dbReference>
<dbReference type="STRING" id="133385.A0A2T9Z018"/>